<name>A0ABU1A5C3_9LACO</name>
<proteinExistence type="predicted"/>
<evidence type="ECO:0000313" key="2">
    <source>
        <dbReference type="Proteomes" id="UP001227831"/>
    </source>
</evidence>
<comment type="caution">
    <text evidence="1">The sequence shown here is derived from an EMBL/GenBank/DDBJ whole genome shotgun (WGS) entry which is preliminary data.</text>
</comment>
<reference evidence="1 2" key="1">
    <citation type="journal article" date="2023" name="Int. J. Syst. Evol. Microbiol.">
        <title>Lactiplantibacillus brownii sp. nov., a novel psychrotolerant species isolated from sauerkraut.</title>
        <authorList>
            <person name="Heng Y.C."/>
            <person name="Silvaraju S."/>
            <person name="Lee J.K.Y."/>
            <person name="Kittelmann S."/>
        </authorList>
    </citation>
    <scope>NUCLEOTIDE SEQUENCE [LARGE SCALE GENOMIC DNA]</scope>
    <source>
        <strain evidence="1 2">WILCCON 0030</strain>
    </source>
</reference>
<dbReference type="Proteomes" id="UP001227831">
    <property type="component" value="Unassembled WGS sequence"/>
</dbReference>
<accession>A0ABU1A5C3</accession>
<organism evidence="1 2">
    <name type="scientific">Lactiplantibacillus brownii</name>
    <dbReference type="NCBI Taxonomy" id="3069269"/>
    <lineage>
        <taxon>Bacteria</taxon>
        <taxon>Bacillati</taxon>
        <taxon>Bacillota</taxon>
        <taxon>Bacilli</taxon>
        <taxon>Lactobacillales</taxon>
        <taxon>Lactobacillaceae</taxon>
        <taxon>Lactiplantibacillus</taxon>
    </lineage>
</organism>
<sequence length="47" mass="5525">MLGKLKHNVLQLSLRLAANSLCVWFAYTPQKPDELKKYNIWNKQGHK</sequence>
<keyword evidence="2" id="KW-1185">Reference proteome</keyword>
<evidence type="ECO:0000313" key="1">
    <source>
        <dbReference type="EMBL" id="MDQ7936121.1"/>
    </source>
</evidence>
<protein>
    <submittedName>
        <fullName evidence="1">Cyclic lactone autoinducer peptide</fullName>
    </submittedName>
</protein>
<dbReference type="InterPro" id="IPR009229">
    <property type="entry name" value="AgrD"/>
</dbReference>
<dbReference type="RefSeq" id="WP_308701967.1">
    <property type="nucleotide sequence ID" value="NZ_AP027463.1"/>
</dbReference>
<dbReference type="EMBL" id="JAVCWF010000001">
    <property type="protein sequence ID" value="MDQ7936121.1"/>
    <property type="molecule type" value="Genomic_DNA"/>
</dbReference>
<dbReference type="NCBIfam" id="TIGR04223">
    <property type="entry name" value="quorum_AgrD"/>
    <property type="match status" value="1"/>
</dbReference>
<gene>
    <name evidence="1" type="ORF">RA086_00465</name>
</gene>